<evidence type="ECO:0000313" key="1">
    <source>
        <dbReference type="EMBL" id="KKK82952.1"/>
    </source>
</evidence>
<gene>
    <name evidence="1" type="ORF">LCGC14_2798260</name>
</gene>
<dbReference type="AlphaFoldDB" id="A0A0F8YNM1"/>
<protein>
    <submittedName>
        <fullName evidence="1">Uncharacterized protein</fullName>
    </submittedName>
</protein>
<dbReference type="EMBL" id="LAZR01052441">
    <property type="protein sequence ID" value="KKK82952.1"/>
    <property type="molecule type" value="Genomic_DNA"/>
</dbReference>
<reference evidence="1" key="1">
    <citation type="journal article" date="2015" name="Nature">
        <title>Complex archaea that bridge the gap between prokaryotes and eukaryotes.</title>
        <authorList>
            <person name="Spang A."/>
            <person name="Saw J.H."/>
            <person name="Jorgensen S.L."/>
            <person name="Zaremba-Niedzwiedzka K."/>
            <person name="Martijn J."/>
            <person name="Lind A.E."/>
            <person name="van Eijk R."/>
            <person name="Schleper C."/>
            <person name="Guy L."/>
            <person name="Ettema T.J."/>
        </authorList>
    </citation>
    <scope>NUCLEOTIDE SEQUENCE</scope>
</reference>
<accession>A0A0F8YNM1</accession>
<sequence>MATTQTDKPTVKITGTTGISGNIDILAIHVISLNGVAGDIVTLQDDGGDDIDSYIVDGSNYDREYVINAKWAGCTVSTNTGNRATVYVKRAHSNMGIGPIRESSQLGA</sequence>
<proteinExistence type="predicted"/>
<comment type="caution">
    <text evidence="1">The sequence shown here is derived from an EMBL/GenBank/DDBJ whole genome shotgun (WGS) entry which is preliminary data.</text>
</comment>
<name>A0A0F8YNM1_9ZZZZ</name>
<organism evidence="1">
    <name type="scientific">marine sediment metagenome</name>
    <dbReference type="NCBI Taxonomy" id="412755"/>
    <lineage>
        <taxon>unclassified sequences</taxon>
        <taxon>metagenomes</taxon>
        <taxon>ecological metagenomes</taxon>
    </lineage>
</organism>